<dbReference type="NCBIfam" id="TIGR01656">
    <property type="entry name" value="Histidinol-ppas"/>
    <property type="match status" value="1"/>
</dbReference>
<dbReference type="Gene3D" id="3.40.50.1000">
    <property type="entry name" value="HAD superfamily/HAD-like"/>
    <property type="match status" value="1"/>
</dbReference>
<sequence length="645" mass="71183">MSLQAVILAGGKGTRLRERLHGRPKPLVDVDGIPLLERQLRLLAQNGFSEALILVNHAADQIEDFCRRGDFGISVKTLDDGEAKGTAGAVLAAMDSLQPEFLVVYGDTLLDVDLARFWAFHEQGKATATLFLHPNDHPYDSDLVEVDGSGDIIGFHAYPHPADAILPNLVNAALYVVRRDALEGWVGAAPPLDFAKDLFPRMVEKGERLRGYISYEYIKDIGTPARLDKAVKHLRTGAVERARLSHAQRVVFFDRDGTLNELSGYIRNHASLRLLPGVADAIRRLNDAEYRVAIATNQPVIARGEATLDDLRAIHNKLETELGRHRAWLDLILFCPHHPHAGFPGEVAELKIDCNCRKPGTGLVDEGQIRLNADMSKSWFVGDSTVDMQTAQRAGLRSILVRTGEGGRDGRVRASANIIVADVPEAVRFILDVCPALQERLSPLATRIRPGDIVVIGGRAGLGKSTIAHVLAWTLANQGVTPAILQLDRFIRSASDRGTGNVLSRYDLTHAGALMQPWFDQRATTTVTLPYYDRFSQEQHPANDSMTLTPETALIIEGVPALALPIPNDRPDRHTIHRIWVTGDEAERRKRVIAAMIARGDSPEQAETTYERRKADEDSIINNGEAQAEHQLTLDHLFLVEMPKN</sequence>
<keyword evidence="10" id="KW-1185">Reference proteome</keyword>
<evidence type="ECO:0000256" key="5">
    <source>
        <dbReference type="ARBA" id="ARBA00022801"/>
    </source>
</evidence>
<dbReference type="InterPro" id="IPR036412">
    <property type="entry name" value="HAD-like_sf"/>
</dbReference>
<dbReference type="PANTHER" id="PTHR42891:SF1">
    <property type="entry name" value="D-GLYCERO-BETA-D-MANNO-HEPTOSE-1,7-BISPHOSPHATE 7-PHOSPHATASE"/>
    <property type="match status" value="1"/>
</dbReference>
<evidence type="ECO:0000313" key="10">
    <source>
        <dbReference type="Proteomes" id="UP001236369"/>
    </source>
</evidence>
<dbReference type="InterPro" id="IPR004446">
    <property type="entry name" value="Heptose_bisP_phosphatase"/>
</dbReference>
<dbReference type="Pfam" id="PF13242">
    <property type="entry name" value="Hydrolase_like"/>
    <property type="match status" value="1"/>
</dbReference>
<organism evidence="9 10">
    <name type="scientific">Methylobacterium persicinum</name>
    <dbReference type="NCBI Taxonomy" id="374426"/>
    <lineage>
        <taxon>Bacteria</taxon>
        <taxon>Pseudomonadati</taxon>
        <taxon>Pseudomonadota</taxon>
        <taxon>Alphaproteobacteria</taxon>
        <taxon>Hyphomicrobiales</taxon>
        <taxon>Methylobacteriaceae</taxon>
        <taxon>Methylobacterium</taxon>
    </lineage>
</organism>
<dbReference type="EMBL" id="JAUSVV010000004">
    <property type="protein sequence ID" value="MDQ0443008.1"/>
    <property type="molecule type" value="Genomic_DNA"/>
</dbReference>
<comment type="caution">
    <text evidence="9">The sequence shown here is derived from an EMBL/GenBank/DDBJ whole genome shotgun (WGS) entry which is preliminary data.</text>
</comment>
<dbReference type="InterPro" id="IPR023214">
    <property type="entry name" value="HAD_sf"/>
</dbReference>
<dbReference type="Pfam" id="PF00483">
    <property type="entry name" value="NTP_transferase"/>
    <property type="match status" value="1"/>
</dbReference>
<dbReference type="SUPFAM" id="SSF52540">
    <property type="entry name" value="P-loop containing nucleoside triphosphate hydrolases"/>
    <property type="match status" value="1"/>
</dbReference>
<name>A0ABU0HMF4_9HYPH</name>
<keyword evidence="6" id="KW-0119">Carbohydrate metabolism</keyword>
<protein>
    <recommendedName>
        <fullName evidence="7">D,D-heptose 1,7-bisphosphate phosphatase</fullName>
    </recommendedName>
</protein>
<comment type="subcellular location">
    <subcellularLocation>
        <location evidence="1">Cytoplasm</location>
    </subcellularLocation>
</comment>
<proteinExistence type="inferred from homology"/>
<accession>A0ABU0HMF4</accession>
<dbReference type="Proteomes" id="UP001236369">
    <property type="component" value="Unassembled WGS sequence"/>
</dbReference>
<evidence type="ECO:0000313" key="9">
    <source>
        <dbReference type="EMBL" id="MDQ0443008.1"/>
    </source>
</evidence>
<dbReference type="InterPro" id="IPR006543">
    <property type="entry name" value="Histidinol-phos"/>
</dbReference>
<dbReference type="RefSeq" id="WP_238252564.1">
    <property type="nucleotide sequence ID" value="NZ_BPQX01000056.1"/>
</dbReference>
<dbReference type="InterPro" id="IPR006549">
    <property type="entry name" value="HAD-SF_hydro_IIIA"/>
</dbReference>
<keyword evidence="4" id="KW-0479">Metal-binding</keyword>
<evidence type="ECO:0000256" key="2">
    <source>
        <dbReference type="ARBA" id="ARBA00005628"/>
    </source>
</evidence>
<dbReference type="SUPFAM" id="SSF53448">
    <property type="entry name" value="Nucleotide-diphospho-sugar transferases"/>
    <property type="match status" value="1"/>
</dbReference>
<dbReference type="Gene3D" id="3.90.550.10">
    <property type="entry name" value="Spore Coat Polysaccharide Biosynthesis Protein SpsA, Chain A"/>
    <property type="match status" value="1"/>
</dbReference>
<feature type="domain" description="Nucleotidyl transferase" evidence="8">
    <location>
        <begin position="5"/>
        <end position="234"/>
    </location>
</feature>
<dbReference type="SUPFAM" id="SSF56784">
    <property type="entry name" value="HAD-like"/>
    <property type="match status" value="1"/>
</dbReference>
<dbReference type="Gene3D" id="3.40.50.300">
    <property type="entry name" value="P-loop containing nucleotide triphosphate hydrolases"/>
    <property type="match status" value="1"/>
</dbReference>
<keyword evidence="5" id="KW-0378">Hydrolase</keyword>
<dbReference type="InterPro" id="IPR027417">
    <property type="entry name" value="P-loop_NTPase"/>
</dbReference>
<evidence type="ECO:0000256" key="7">
    <source>
        <dbReference type="ARBA" id="ARBA00031828"/>
    </source>
</evidence>
<evidence type="ECO:0000259" key="8">
    <source>
        <dbReference type="Pfam" id="PF00483"/>
    </source>
</evidence>
<evidence type="ECO:0000256" key="3">
    <source>
        <dbReference type="ARBA" id="ARBA00022490"/>
    </source>
</evidence>
<evidence type="ECO:0000256" key="6">
    <source>
        <dbReference type="ARBA" id="ARBA00023277"/>
    </source>
</evidence>
<dbReference type="PANTHER" id="PTHR42891">
    <property type="entry name" value="D-GLYCERO-BETA-D-MANNO-HEPTOSE-1,7-BISPHOSPHATE 7-PHOSPHATASE"/>
    <property type="match status" value="1"/>
</dbReference>
<dbReference type="InterPro" id="IPR029044">
    <property type="entry name" value="Nucleotide-diphossugar_trans"/>
</dbReference>
<reference evidence="9 10" key="1">
    <citation type="submission" date="2023-07" db="EMBL/GenBank/DDBJ databases">
        <title>Genomic Encyclopedia of Type Strains, Phase IV (KMG-IV): sequencing the most valuable type-strain genomes for metagenomic binning, comparative biology and taxonomic classification.</title>
        <authorList>
            <person name="Goeker M."/>
        </authorList>
    </citation>
    <scope>NUCLEOTIDE SEQUENCE [LARGE SCALE GENOMIC DNA]</scope>
    <source>
        <strain evidence="9 10">DSM 19562</strain>
    </source>
</reference>
<evidence type="ECO:0000256" key="1">
    <source>
        <dbReference type="ARBA" id="ARBA00004496"/>
    </source>
</evidence>
<evidence type="ECO:0000256" key="4">
    <source>
        <dbReference type="ARBA" id="ARBA00022723"/>
    </source>
</evidence>
<gene>
    <name evidence="9" type="ORF">QO016_002505</name>
</gene>
<comment type="similarity">
    <text evidence="2">Belongs to the GmhB family.</text>
</comment>
<dbReference type="CDD" id="cd07503">
    <property type="entry name" value="HAD_HisB-N"/>
    <property type="match status" value="1"/>
</dbReference>
<dbReference type="CDD" id="cd04181">
    <property type="entry name" value="NTP_transferase"/>
    <property type="match status" value="1"/>
</dbReference>
<keyword evidence="3" id="KW-0963">Cytoplasm</keyword>
<dbReference type="InterPro" id="IPR005835">
    <property type="entry name" value="NTP_transferase_dom"/>
</dbReference>
<dbReference type="NCBIfam" id="TIGR01662">
    <property type="entry name" value="HAD-SF-IIIA"/>
    <property type="match status" value="1"/>
</dbReference>